<evidence type="ECO:0000313" key="3">
    <source>
        <dbReference type="Proteomes" id="UP001497382"/>
    </source>
</evidence>
<gene>
    <name evidence="2" type="ORF">LARSCL_LOCUS17101</name>
</gene>
<accession>A0AAV2B6J8</accession>
<feature type="compositionally biased region" description="Polar residues" evidence="1">
    <location>
        <begin position="111"/>
        <end position="130"/>
    </location>
</feature>
<comment type="caution">
    <text evidence="2">The sequence shown here is derived from an EMBL/GenBank/DDBJ whole genome shotgun (WGS) entry which is preliminary data.</text>
</comment>
<dbReference type="AlphaFoldDB" id="A0AAV2B6J8"/>
<evidence type="ECO:0000313" key="2">
    <source>
        <dbReference type="EMBL" id="CAL1291467.1"/>
    </source>
</evidence>
<protein>
    <submittedName>
        <fullName evidence="2">Uncharacterized protein</fullName>
    </submittedName>
</protein>
<evidence type="ECO:0000256" key="1">
    <source>
        <dbReference type="SAM" id="MobiDB-lite"/>
    </source>
</evidence>
<proteinExistence type="predicted"/>
<keyword evidence="3" id="KW-1185">Reference proteome</keyword>
<reference evidence="2 3" key="1">
    <citation type="submission" date="2024-04" db="EMBL/GenBank/DDBJ databases">
        <authorList>
            <person name="Rising A."/>
            <person name="Reimegard J."/>
            <person name="Sonavane S."/>
            <person name="Akerstrom W."/>
            <person name="Nylinder S."/>
            <person name="Hedman E."/>
            <person name="Kallberg Y."/>
        </authorList>
    </citation>
    <scope>NUCLEOTIDE SEQUENCE [LARGE SCALE GENOMIC DNA]</scope>
</reference>
<sequence length="312" mass="33974">MRHCPFIELLDDISSKEEKFYKFRAYGTLSVNATDEIAALSALNQHHETDEIPSVPPALSGPPIVSATDDIAVLSALNQRVEMEEIPSVPTAENGPPIGNTSMEDIACDSQPENGLDNSFSPMETDSNCSSLGEELGSYIDNLLQNLNSTVPDGIRSDIEDLLEKLISDNLESPDIGPSMSFYDPPSLVSSFPSCSQDPDSSELSNLQEEELSYHFEIGEYGSVPFDYDPAMDFMKSMRAPKTEAVNPSSVAEVDPIQLGSEQMLPGSSGEPSNQSSVRVFELDANDGIVRSLRGDNVEKKFYMMVLNPASM</sequence>
<feature type="region of interest" description="Disordered" evidence="1">
    <location>
        <begin position="89"/>
        <end position="130"/>
    </location>
</feature>
<dbReference type="Proteomes" id="UP001497382">
    <property type="component" value="Unassembled WGS sequence"/>
</dbReference>
<name>A0AAV2B6J8_9ARAC</name>
<organism evidence="2 3">
    <name type="scientific">Larinioides sclopetarius</name>
    <dbReference type="NCBI Taxonomy" id="280406"/>
    <lineage>
        <taxon>Eukaryota</taxon>
        <taxon>Metazoa</taxon>
        <taxon>Ecdysozoa</taxon>
        <taxon>Arthropoda</taxon>
        <taxon>Chelicerata</taxon>
        <taxon>Arachnida</taxon>
        <taxon>Araneae</taxon>
        <taxon>Araneomorphae</taxon>
        <taxon>Entelegynae</taxon>
        <taxon>Araneoidea</taxon>
        <taxon>Araneidae</taxon>
        <taxon>Larinioides</taxon>
    </lineage>
</organism>
<dbReference type="EMBL" id="CAXIEN010000283">
    <property type="protein sequence ID" value="CAL1291467.1"/>
    <property type="molecule type" value="Genomic_DNA"/>
</dbReference>